<evidence type="ECO:0000313" key="1">
    <source>
        <dbReference type="EMBL" id="KAI4365628.1"/>
    </source>
</evidence>
<organism evidence="1 2">
    <name type="scientific">Melastoma candidum</name>
    <dbReference type="NCBI Taxonomy" id="119954"/>
    <lineage>
        <taxon>Eukaryota</taxon>
        <taxon>Viridiplantae</taxon>
        <taxon>Streptophyta</taxon>
        <taxon>Embryophyta</taxon>
        <taxon>Tracheophyta</taxon>
        <taxon>Spermatophyta</taxon>
        <taxon>Magnoliopsida</taxon>
        <taxon>eudicotyledons</taxon>
        <taxon>Gunneridae</taxon>
        <taxon>Pentapetalae</taxon>
        <taxon>rosids</taxon>
        <taxon>malvids</taxon>
        <taxon>Myrtales</taxon>
        <taxon>Melastomataceae</taxon>
        <taxon>Melastomatoideae</taxon>
        <taxon>Melastomateae</taxon>
        <taxon>Melastoma</taxon>
    </lineage>
</organism>
<evidence type="ECO:0000313" key="2">
    <source>
        <dbReference type="Proteomes" id="UP001057402"/>
    </source>
</evidence>
<gene>
    <name evidence="1" type="ORF">MLD38_021594</name>
</gene>
<proteinExistence type="predicted"/>
<sequence>MSDETVAGSPGSSPPAEGSSFIGPLLLCVMGIAVTSLALVAYHYVVVRCYGYRRHHDSKHMVGVDPKILGMIPVVAYRAKDRADDVCLDGGAVECTVCLGELEDGEMVRTLPGCGHTYHATCIDQWFGAHTSCPVCRTLVAEAAEEEREQRASRTTMQQHEQDTTSRGAPVPSVNVEAGTHHVAIDIQDENGSETASRQNITLMRSKSLNKKPTRSRSGSLSAKLIRRSLSHVTIISCTSNETIPR</sequence>
<dbReference type="Proteomes" id="UP001057402">
    <property type="component" value="Chromosome 6"/>
</dbReference>
<comment type="caution">
    <text evidence="1">The sequence shown here is derived from an EMBL/GenBank/DDBJ whole genome shotgun (WGS) entry which is preliminary data.</text>
</comment>
<dbReference type="EMBL" id="CM042885">
    <property type="protein sequence ID" value="KAI4365628.1"/>
    <property type="molecule type" value="Genomic_DNA"/>
</dbReference>
<name>A0ACB9QHI2_9MYRT</name>
<reference evidence="2" key="1">
    <citation type="journal article" date="2023" name="Front. Plant Sci.">
        <title>Chromosomal-level genome assembly of Melastoma candidum provides insights into trichome evolution.</title>
        <authorList>
            <person name="Zhong Y."/>
            <person name="Wu W."/>
            <person name="Sun C."/>
            <person name="Zou P."/>
            <person name="Liu Y."/>
            <person name="Dai S."/>
            <person name="Zhou R."/>
        </authorList>
    </citation>
    <scope>NUCLEOTIDE SEQUENCE [LARGE SCALE GENOMIC DNA]</scope>
</reference>
<accession>A0ACB9QHI2</accession>
<protein>
    <submittedName>
        <fullName evidence="1">Uncharacterized protein</fullName>
    </submittedName>
</protein>
<keyword evidence="2" id="KW-1185">Reference proteome</keyword>